<dbReference type="Pfam" id="PF17170">
    <property type="entry name" value="DUF5128"/>
    <property type="match status" value="1"/>
</dbReference>
<protein>
    <submittedName>
        <fullName evidence="3">Uncharacterized protein</fullName>
    </submittedName>
</protein>
<dbReference type="Gene3D" id="2.120.10.30">
    <property type="entry name" value="TolB, C-terminal domain"/>
    <property type="match status" value="1"/>
</dbReference>
<evidence type="ECO:0000313" key="4">
    <source>
        <dbReference type="Proteomes" id="UP001165289"/>
    </source>
</evidence>
<accession>A0AAV7K0Y5</accession>
<dbReference type="InterPro" id="IPR001258">
    <property type="entry name" value="NHL_repeat"/>
</dbReference>
<dbReference type="EMBL" id="JAKMXF010000221">
    <property type="protein sequence ID" value="KAI6654807.1"/>
    <property type="molecule type" value="Genomic_DNA"/>
</dbReference>
<keyword evidence="1" id="KW-0677">Repeat</keyword>
<organism evidence="3 4">
    <name type="scientific">Oopsacas minuta</name>
    <dbReference type="NCBI Taxonomy" id="111878"/>
    <lineage>
        <taxon>Eukaryota</taxon>
        <taxon>Metazoa</taxon>
        <taxon>Porifera</taxon>
        <taxon>Hexactinellida</taxon>
        <taxon>Hexasterophora</taxon>
        <taxon>Lyssacinosida</taxon>
        <taxon>Leucopsacidae</taxon>
        <taxon>Oopsacas</taxon>
    </lineage>
</organism>
<dbReference type="PROSITE" id="PS51125">
    <property type="entry name" value="NHL"/>
    <property type="match status" value="1"/>
</dbReference>
<dbReference type="InterPro" id="IPR050952">
    <property type="entry name" value="TRIM-NHL_E3_ligases"/>
</dbReference>
<dbReference type="GO" id="GO:0000209">
    <property type="term" value="P:protein polyubiquitination"/>
    <property type="evidence" value="ECO:0007669"/>
    <property type="project" value="TreeGrafter"/>
</dbReference>
<sequence>MRSRRLPEANTPSDKINFTDVSISIAALCPPGSKEGELNNPSGITTHPETSNIYITDSHNHRVQIFDPDGNFISTFHNDVIMHEPCGICIFEDRVFITQNPGHFIMVFREDGTFIQRFGKQGRDNPGEFIHPYDIEIDRTNGDIYICDLLNDRYKSIQETIILKLCLNLS</sequence>
<dbReference type="AlphaFoldDB" id="A0AAV7K0Y5"/>
<reference evidence="3 4" key="1">
    <citation type="journal article" date="2023" name="BMC Biol.">
        <title>The compact genome of the sponge Oopsacas minuta (Hexactinellida) is lacking key metazoan core genes.</title>
        <authorList>
            <person name="Santini S."/>
            <person name="Schenkelaars Q."/>
            <person name="Jourda C."/>
            <person name="Duchesne M."/>
            <person name="Belahbib H."/>
            <person name="Rocher C."/>
            <person name="Selva M."/>
            <person name="Riesgo A."/>
            <person name="Vervoort M."/>
            <person name="Leys S.P."/>
            <person name="Kodjabachian L."/>
            <person name="Le Bivic A."/>
            <person name="Borchiellini C."/>
            <person name="Claverie J.M."/>
            <person name="Renard E."/>
        </authorList>
    </citation>
    <scope>NUCLEOTIDE SEQUENCE [LARGE SCALE GENOMIC DNA]</scope>
    <source>
        <strain evidence="3">SPO-2</strain>
    </source>
</reference>
<dbReference type="PANTHER" id="PTHR24104:SF25">
    <property type="entry name" value="PROTEIN LIN-41"/>
    <property type="match status" value="1"/>
</dbReference>
<dbReference type="GO" id="GO:0008270">
    <property type="term" value="F:zinc ion binding"/>
    <property type="evidence" value="ECO:0007669"/>
    <property type="project" value="UniProtKB-KW"/>
</dbReference>
<comment type="caution">
    <text evidence="3">The sequence shown here is derived from an EMBL/GenBank/DDBJ whole genome shotgun (WGS) entry which is preliminary data.</text>
</comment>
<dbReference type="GO" id="GO:0043161">
    <property type="term" value="P:proteasome-mediated ubiquitin-dependent protein catabolic process"/>
    <property type="evidence" value="ECO:0007669"/>
    <property type="project" value="TreeGrafter"/>
</dbReference>
<dbReference type="GO" id="GO:0061630">
    <property type="term" value="F:ubiquitin protein ligase activity"/>
    <property type="evidence" value="ECO:0007669"/>
    <property type="project" value="TreeGrafter"/>
</dbReference>
<gene>
    <name evidence="3" type="ORF">LOD99_2686</name>
</gene>
<dbReference type="CDD" id="cd05819">
    <property type="entry name" value="NHL"/>
    <property type="match status" value="1"/>
</dbReference>
<evidence type="ECO:0000256" key="1">
    <source>
        <dbReference type="ARBA" id="ARBA00022737"/>
    </source>
</evidence>
<evidence type="ECO:0000313" key="3">
    <source>
        <dbReference type="EMBL" id="KAI6654807.1"/>
    </source>
</evidence>
<keyword evidence="4" id="KW-1185">Reference proteome</keyword>
<dbReference type="Pfam" id="PF01436">
    <property type="entry name" value="NHL"/>
    <property type="match status" value="1"/>
</dbReference>
<proteinExistence type="predicted"/>
<dbReference type="Proteomes" id="UP001165289">
    <property type="component" value="Unassembled WGS sequence"/>
</dbReference>
<feature type="repeat" description="NHL" evidence="2">
    <location>
        <begin position="32"/>
        <end position="69"/>
    </location>
</feature>
<name>A0AAV7K0Y5_9METZ</name>
<dbReference type="SUPFAM" id="SSF63829">
    <property type="entry name" value="Calcium-dependent phosphotriesterase"/>
    <property type="match status" value="1"/>
</dbReference>
<evidence type="ECO:0000256" key="2">
    <source>
        <dbReference type="PROSITE-ProRule" id="PRU00504"/>
    </source>
</evidence>
<dbReference type="PANTHER" id="PTHR24104">
    <property type="entry name" value="E3 UBIQUITIN-PROTEIN LIGASE NHLRC1-RELATED"/>
    <property type="match status" value="1"/>
</dbReference>
<dbReference type="InterPro" id="IPR011042">
    <property type="entry name" value="6-blade_b-propeller_TolB-like"/>
</dbReference>